<dbReference type="Proteomes" id="UP001596119">
    <property type="component" value="Unassembled WGS sequence"/>
</dbReference>
<gene>
    <name evidence="5" type="ORF">ACFQH9_24040</name>
</gene>
<reference evidence="6" key="1">
    <citation type="journal article" date="2019" name="Int. J. Syst. Evol. Microbiol.">
        <title>The Global Catalogue of Microorganisms (GCM) 10K type strain sequencing project: providing services to taxonomists for standard genome sequencing and annotation.</title>
        <authorList>
            <consortium name="The Broad Institute Genomics Platform"/>
            <consortium name="The Broad Institute Genome Sequencing Center for Infectious Disease"/>
            <person name="Wu L."/>
            <person name="Ma J."/>
        </authorList>
    </citation>
    <scope>NUCLEOTIDE SEQUENCE [LARGE SCALE GENOMIC DNA]</scope>
    <source>
        <strain evidence="6">CGMCC 4.7397</strain>
    </source>
</reference>
<dbReference type="InterPro" id="IPR011251">
    <property type="entry name" value="Luciferase-like_dom"/>
</dbReference>
<dbReference type="EC" id="1.-.-.-" evidence="5"/>
<dbReference type="PANTHER" id="PTHR30137:SF8">
    <property type="entry name" value="BLR5498 PROTEIN"/>
    <property type="match status" value="1"/>
</dbReference>
<feature type="compositionally biased region" description="Low complexity" evidence="3">
    <location>
        <begin position="352"/>
        <end position="366"/>
    </location>
</feature>
<dbReference type="PANTHER" id="PTHR30137">
    <property type="entry name" value="LUCIFERASE-LIKE MONOOXYGENASE"/>
    <property type="match status" value="1"/>
</dbReference>
<keyword evidence="6" id="KW-1185">Reference proteome</keyword>
<evidence type="ECO:0000259" key="4">
    <source>
        <dbReference type="Pfam" id="PF00296"/>
    </source>
</evidence>
<proteinExistence type="predicted"/>
<dbReference type="RefSeq" id="WP_379569207.1">
    <property type="nucleotide sequence ID" value="NZ_JBHSQK010000069.1"/>
</dbReference>
<evidence type="ECO:0000313" key="6">
    <source>
        <dbReference type="Proteomes" id="UP001596119"/>
    </source>
</evidence>
<protein>
    <submittedName>
        <fullName evidence="5">LLM class flavin-dependent oxidoreductase</fullName>
        <ecNumber evidence="5">1.-.-.-</ecNumber>
    </submittedName>
</protein>
<dbReference type="GO" id="GO:0016491">
    <property type="term" value="F:oxidoreductase activity"/>
    <property type="evidence" value="ECO:0007669"/>
    <property type="project" value="UniProtKB-KW"/>
</dbReference>
<dbReference type="InterPro" id="IPR050766">
    <property type="entry name" value="Bact_Lucif_Oxidored"/>
</dbReference>
<feature type="region of interest" description="Disordered" evidence="3">
    <location>
        <begin position="331"/>
        <end position="366"/>
    </location>
</feature>
<dbReference type="Gene3D" id="3.20.20.30">
    <property type="entry name" value="Luciferase-like domain"/>
    <property type="match status" value="1"/>
</dbReference>
<evidence type="ECO:0000313" key="5">
    <source>
        <dbReference type="EMBL" id="MFC5951343.1"/>
    </source>
</evidence>
<name>A0ABW1IF39_9PSEU</name>
<dbReference type="SUPFAM" id="SSF51679">
    <property type="entry name" value="Bacterial luciferase-like"/>
    <property type="match status" value="1"/>
</dbReference>
<organism evidence="5 6">
    <name type="scientific">Pseudonocardia lutea</name>
    <dbReference type="NCBI Taxonomy" id="2172015"/>
    <lineage>
        <taxon>Bacteria</taxon>
        <taxon>Bacillati</taxon>
        <taxon>Actinomycetota</taxon>
        <taxon>Actinomycetes</taxon>
        <taxon>Pseudonocardiales</taxon>
        <taxon>Pseudonocardiaceae</taxon>
        <taxon>Pseudonocardia</taxon>
    </lineage>
</organism>
<feature type="domain" description="Luciferase-like" evidence="4">
    <location>
        <begin position="4"/>
        <end position="301"/>
    </location>
</feature>
<evidence type="ECO:0000256" key="2">
    <source>
        <dbReference type="ARBA" id="ARBA00023033"/>
    </source>
</evidence>
<keyword evidence="1 5" id="KW-0560">Oxidoreductase</keyword>
<evidence type="ECO:0000256" key="3">
    <source>
        <dbReference type="SAM" id="MobiDB-lite"/>
    </source>
</evidence>
<dbReference type="InterPro" id="IPR036661">
    <property type="entry name" value="Luciferase-like_sf"/>
</dbReference>
<dbReference type="EMBL" id="JBHSQK010000069">
    <property type="protein sequence ID" value="MFC5951343.1"/>
    <property type="molecule type" value="Genomic_DNA"/>
</dbReference>
<comment type="caution">
    <text evidence="5">The sequence shown here is derived from an EMBL/GenBank/DDBJ whole genome shotgun (WGS) entry which is preliminary data.</text>
</comment>
<evidence type="ECO:0000256" key="1">
    <source>
        <dbReference type="ARBA" id="ARBA00023002"/>
    </source>
</evidence>
<sequence>MASVGIFLTHQQPAGRDPVAALGEQLSLVRAARDGGLDSVFAGQHHLPESFSHIQPLPWLARLAADAGDMRIGTGIHLLALHNPVDTAENFASLDAVCGGRSVFGVGLGYREVEYAAFGIPPRQKVRRFEENLRIVREMWSGEPVYADNDWCRLDGVRSTTLPAGRPPVWMAANSDAAVRRAARLADTWMINPHATAATIRRQLDLFRAERAAAGREPVRELPLMREIYCAPTRERAIELARPYLAGKYKVYADWGQDRVMPVKESFDRDYADLAEDRFVVGSPEDCLAALLPWRDLGVDHFVLRTDWAGMPVGDALASVELLAREVAPVLRSSPAGTPDGNGTAPEKKDTSWTSASSSPSPTTAG</sequence>
<dbReference type="Pfam" id="PF00296">
    <property type="entry name" value="Bac_luciferase"/>
    <property type="match status" value="1"/>
</dbReference>
<accession>A0ABW1IF39</accession>
<keyword evidence="2" id="KW-0503">Monooxygenase</keyword>